<comment type="caution">
    <text evidence="1">The sequence shown here is derived from an EMBL/GenBank/DDBJ whole genome shotgun (WGS) entry which is preliminary data.</text>
</comment>
<name>A0ACC2FG61_DALPE</name>
<keyword evidence="2" id="KW-1185">Reference proteome</keyword>
<reference evidence="1" key="1">
    <citation type="submission" date="2021-05" db="EMBL/GenBank/DDBJ databases">
        <authorList>
            <person name="Pan Q."/>
            <person name="Jouanno E."/>
            <person name="Zahm M."/>
            <person name="Klopp C."/>
            <person name="Cabau C."/>
            <person name="Louis A."/>
            <person name="Berthelot C."/>
            <person name="Parey E."/>
            <person name="Roest Crollius H."/>
            <person name="Montfort J."/>
            <person name="Robinson-Rechavi M."/>
            <person name="Bouchez O."/>
            <person name="Lampietro C."/>
            <person name="Lopez Roques C."/>
            <person name="Donnadieu C."/>
            <person name="Postlethwait J."/>
            <person name="Bobe J."/>
            <person name="Dillon D."/>
            <person name="Chandos A."/>
            <person name="von Hippel F."/>
            <person name="Guiguen Y."/>
        </authorList>
    </citation>
    <scope>NUCLEOTIDE SEQUENCE</scope>
    <source>
        <strain evidence="1">YG-Jan2019</strain>
    </source>
</reference>
<dbReference type="Proteomes" id="UP001157502">
    <property type="component" value="Chromosome 28"/>
</dbReference>
<evidence type="ECO:0000313" key="2">
    <source>
        <dbReference type="Proteomes" id="UP001157502"/>
    </source>
</evidence>
<sequence>MPSGMFRGISQLGDSDRDLEGSHVFTQSRDSTVKGRKKSPPSDRPPTAPQGNPHHSTSVADQESPERVVQKEKLHAELKQVLSLKRSNLKETSHLAEPEMDLTTETQAEEKVVSELVEVVVETDAEMGASGYSVTGGGERGIFIKDVLKDSPAAKHLSLQQGDQLLSARVYFDNVKYEDALKILQCAEPYKVSFLLKRTVPGADVSVHSGTANVELKEPKAKMQKMNVKSIKPFKVKKKRGGRFGLKRLKEKKKGSAAAELEMEGSPSGVELSPVDVEFAFPKFKLKKDVKTSAEGREQHCGVVATGKKKNIIRFPRMRTKGATMVTGEVGVTQPEGHPHVSQPDVHETKVKLKGHKFGVNFPKTKKTRSETTLPGPSLELKPPDITPPSIGFSSGHKDVGLQKLEVKVKKGSKCTYREEEFSLGIHSVQRTDEIDGDIKTKVSAEFPIPELGVKESTGPCGIKMSPTDITAPNLDLQFATKSRMPDELEGPSFKGIKIKEGSAKPTGTDASADNGSNLGINVPKIPDTQFDIGFDDQDDDKRMGQKIKIPKFGVALPAMSSPSARVIVKHPESEYESPKMPNVKKAVFVLVNPQTDHFDASTSLAEEEVSVESRGDDVVRPKKKIKPTFGKSRSKVKGAAMGHEGDVDEEKTKGAKLKIPKVTFSSGKNSSSDVTAKSEGSSSSLNEENSPSFQNESKSGKLKLPKIEFLSPYSKTGSGDDDLEMSAKLVKESSASPDGETKRLKSGNISFPGFKKKTSSKEEDGQGNVVSSLARTEMPDRDSSESPTTMASTSFVSVNSRGQVEAESSSQQTEGGWQSTGFKGPKFHLKPHTTGFLHITPEGSPRSSKSSQQGLDELSGTFRLHMPSSGFSAQEVSEEHITTTKEGTVTVVTKTTKHTVTESRTGQTHTSLSDCNY</sequence>
<evidence type="ECO:0000313" key="1">
    <source>
        <dbReference type="EMBL" id="KAJ7990331.1"/>
    </source>
</evidence>
<proteinExistence type="predicted"/>
<organism evidence="1 2">
    <name type="scientific">Dallia pectoralis</name>
    <name type="common">Alaska blackfish</name>
    <dbReference type="NCBI Taxonomy" id="75939"/>
    <lineage>
        <taxon>Eukaryota</taxon>
        <taxon>Metazoa</taxon>
        <taxon>Chordata</taxon>
        <taxon>Craniata</taxon>
        <taxon>Vertebrata</taxon>
        <taxon>Euteleostomi</taxon>
        <taxon>Actinopterygii</taxon>
        <taxon>Neopterygii</taxon>
        <taxon>Teleostei</taxon>
        <taxon>Protacanthopterygii</taxon>
        <taxon>Esociformes</taxon>
        <taxon>Umbridae</taxon>
        <taxon>Dallia</taxon>
    </lineage>
</organism>
<protein>
    <submittedName>
        <fullName evidence="1">Uncharacterized protein</fullName>
    </submittedName>
</protein>
<accession>A0ACC2FG61</accession>
<dbReference type="EMBL" id="CM055755">
    <property type="protein sequence ID" value="KAJ7990331.1"/>
    <property type="molecule type" value="Genomic_DNA"/>
</dbReference>
<gene>
    <name evidence="1" type="ORF">DPEC_G00299190</name>
</gene>